<dbReference type="AlphaFoldDB" id="A0A9P5YNI6"/>
<evidence type="ECO:0000313" key="2">
    <source>
        <dbReference type="EMBL" id="KAF9472549.1"/>
    </source>
</evidence>
<keyword evidence="1" id="KW-0472">Membrane</keyword>
<keyword evidence="1" id="KW-1133">Transmembrane helix</keyword>
<reference evidence="2" key="1">
    <citation type="submission" date="2020-11" db="EMBL/GenBank/DDBJ databases">
        <authorList>
            <consortium name="DOE Joint Genome Institute"/>
            <person name="Ahrendt S."/>
            <person name="Riley R."/>
            <person name="Andreopoulos W."/>
            <person name="Labutti K."/>
            <person name="Pangilinan J."/>
            <person name="Ruiz-Duenas F.J."/>
            <person name="Barrasa J.M."/>
            <person name="Sanchez-Garcia M."/>
            <person name="Camarero S."/>
            <person name="Miyauchi S."/>
            <person name="Serrano A."/>
            <person name="Linde D."/>
            <person name="Babiker R."/>
            <person name="Drula E."/>
            <person name="Ayuso-Fernandez I."/>
            <person name="Pacheco R."/>
            <person name="Padilla G."/>
            <person name="Ferreira P."/>
            <person name="Barriuso J."/>
            <person name="Kellner H."/>
            <person name="Castanera R."/>
            <person name="Alfaro M."/>
            <person name="Ramirez L."/>
            <person name="Pisabarro A.G."/>
            <person name="Kuo A."/>
            <person name="Tritt A."/>
            <person name="Lipzen A."/>
            <person name="He G."/>
            <person name="Yan M."/>
            <person name="Ng V."/>
            <person name="Cullen D."/>
            <person name="Martin F."/>
            <person name="Rosso M.-N."/>
            <person name="Henrissat B."/>
            <person name="Hibbett D."/>
            <person name="Martinez A.T."/>
            <person name="Grigoriev I.V."/>
        </authorList>
    </citation>
    <scope>NUCLEOTIDE SEQUENCE</scope>
    <source>
        <strain evidence="2">CIRM-BRFM 674</strain>
    </source>
</reference>
<evidence type="ECO:0000313" key="3">
    <source>
        <dbReference type="Proteomes" id="UP000807469"/>
    </source>
</evidence>
<proteinExistence type="predicted"/>
<keyword evidence="3" id="KW-1185">Reference proteome</keyword>
<dbReference type="Proteomes" id="UP000807469">
    <property type="component" value="Unassembled WGS sequence"/>
</dbReference>
<keyword evidence="1" id="KW-0812">Transmembrane</keyword>
<accession>A0A9P5YNI6</accession>
<name>A0A9P5YNI6_9AGAR</name>
<gene>
    <name evidence="2" type="ORF">BDN70DRAFT_454603</name>
</gene>
<feature type="transmembrane region" description="Helical" evidence="1">
    <location>
        <begin position="21"/>
        <end position="39"/>
    </location>
</feature>
<sequence length="88" mass="10025">MYPISLYISSLRSCIIRCRHATLLCPTPVSLLFFVQFFQRALFTPLLYFAPQLIHCASVSHCRQDVLLFYIVHEADHADADTASLFGC</sequence>
<protein>
    <submittedName>
        <fullName evidence="2">Uncharacterized protein</fullName>
    </submittedName>
</protein>
<evidence type="ECO:0000256" key="1">
    <source>
        <dbReference type="SAM" id="Phobius"/>
    </source>
</evidence>
<comment type="caution">
    <text evidence="2">The sequence shown here is derived from an EMBL/GenBank/DDBJ whole genome shotgun (WGS) entry which is preliminary data.</text>
</comment>
<organism evidence="2 3">
    <name type="scientific">Pholiota conissans</name>
    <dbReference type="NCBI Taxonomy" id="109636"/>
    <lineage>
        <taxon>Eukaryota</taxon>
        <taxon>Fungi</taxon>
        <taxon>Dikarya</taxon>
        <taxon>Basidiomycota</taxon>
        <taxon>Agaricomycotina</taxon>
        <taxon>Agaricomycetes</taxon>
        <taxon>Agaricomycetidae</taxon>
        <taxon>Agaricales</taxon>
        <taxon>Agaricineae</taxon>
        <taxon>Strophariaceae</taxon>
        <taxon>Pholiota</taxon>
    </lineage>
</organism>
<dbReference type="EMBL" id="MU155523">
    <property type="protein sequence ID" value="KAF9472549.1"/>
    <property type="molecule type" value="Genomic_DNA"/>
</dbReference>